<feature type="domain" description="Potassium channel" evidence="3">
    <location>
        <begin position="65"/>
        <end position="135"/>
    </location>
</feature>
<keyword evidence="2" id="KW-1133">Transmembrane helix</keyword>
<organism evidence="4 5">
    <name type="scientific">Posidoniimonas corsicana</name>
    <dbReference type="NCBI Taxonomy" id="1938618"/>
    <lineage>
        <taxon>Bacteria</taxon>
        <taxon>Pseudomonadati</taxon>
        <taxon>Planctomycetota</taxon>
        <taxon>Planctomycetia</taxon>
        <taxon>Pirellulales</taxon>
        <taxon>Lacipirellulaceae</taxon>
        <taxon>Posidoniimonas</taxon>
    </lineage>
</organism>
<proteinExistence type="predicted"/>
<dbReference type="AlphaFoldDB" id="A0A5C5VI38"/>
<comment type="caution">
    <text evidence="4">The sequence shown here is derived from an EMBL/GenBank/DDBJ whole genome shotgun (WGS) entry which is preliminary data.</text>
</comment>
<evidence type="ECO:0000259" key="3">
    <source>
        <dbReference type="Pfam" id="PF07885"/>
    </source>
</evidence>
<feature type="transmembrane region" description="Helical" evidence="2">
    <location>
        <begin position="6"/>
        <end position="28"/>
    </location>
</feature>
<sequence length="189" mass="20509">MIGSILVGAVLTIVTVGLHAAVTAWWIGCLKRTARRASGRTVRLLPLRMLCTTAVILLMLHLAEVLPWAVAYLALPGGGFESFEECCYFATVTFASLGYGDIVIQGPWRMLSGIQAMNGLLVFGWSTALLFAVVERIWGRDDLPDTADPDTADPDTADAASSEDDPLVLQLRLEARRRASLRDHVRLGA</sequence>
<feature type="transmembrane region" description="Helical" evidence="2">
    <location>
        <begin position="116"/>
        <end position="134"/>
    </location>
</feature>
<feature type="region of interest" description="Disordered" evidence="1">
    <location>
        <begin position="144"/>
        <end position="165"/>
    </location>
</feature>
<feature type="transmembrane region" description="Helical" evidence="2">
    <location>
        <begin position="49"/>
        <end position="75"/>
    </location>
</feature>
<keyword evidence="5" id="KW-1185">Reference proteome</keyword>
<gene>
    <name evidence="4" type="ORF">KOR34_27440</name>
</gene>
<accession>A0A5C5VI38</accession>
<dbReference type="Proteomes" id="UP000316714">
    <property type="component" value="Unassembled WGS sequence"/>
</dbReference>
<evidence type="ECO:0000313" key="4">
    <source>
        <dbReference type="EMBL" id="TWT37781.1"/>
    </source>
</evidence>
<evidence type="ECO:0000313" key="5">
    <source>
        <dbReference type="Proteomes" id="UP000316714"/>
    </source>
</evidence>
<dbReference type="OrthoDB" id="268207at2"/>
<evidence type="ECO:0000256" key="2">
    <source>
        <dbReference type="SAM" id="Phobius"/>
    </source>
</evidence>
<evidence type="ECO:0000256" key="1">
    <source>
        <dbReference type="SAM" id="MobiDB-lite"/>
    </source>
</evidence>
<reference evidence="4 5" key="1">
    <citation type="submission" date="2019-02" db="EMBL/GenBank/DDBJ databases">
        <title>Deep-cultivation of Planctomycetes and their phenomic and genomic characterization uncovers novel biology.</title>
        <authorList>
            <person name="Wiegand S."/>
            <person name="Jogler M."/>
            <person name="Boedeker C."/>
            <person name="Pinto D."/>
            <person name="Vollmers J."/>
            <person name="Rivas-Marin E."/>
            <person name="Kohn T."/>
            <person name="Peeters S.H."/>
            <person name="Heuer A."/>
            <person name="Rast P."/>
            <person name="Oberbeckmann S."/>
            <person name="Bunk B."/>
            <person name="Jeske O."/>
            <person name="Meyerdierks A."/>
            <person name="Storesund J.E."/>
            <person name="Kallscheuer N."/>
            <person name="Luecker S."/>
            <person name="Lage O.M."/>
            <person name="Pohl T."/>
            <person name="Merkel B.J."/>
            <person name="Hornburger P."/>
            <person name="Mueller R.-W."/>
            <person name="Bruemmer F."/>
            <person name="Labrenz M."/>
            <person name="Spormann A.M."/>
            <person name="Op Den Camp H."/>
            <person name="Overmann J."/>
            <person name="Amann R."/>
            <person name="Jetten M.S.M."/>
            <person name="Mascher T."/>
            <person name="Medema M.H."/>
            <person name="Devos D.P."/>
            <person name="Kaster A.-K."/>
            <person name="Ovreas L."/>
            <person name="Rohde M."/>
            <person name="Galperin M.Y."/>
            <person name="Jogler C."/>
        </authorList>
    </citation>
    <scope>NUCLEOTIDE SEQUENCE [LARGE SCALE GENOMIC DNA]</scope>
    <source>
        <strain evidence="4 5">KOR34</strain>
    </source>
</reference>
<dbReference type="EMBL" id="SIHJ01000001">
    <property type="protein sequence ID" value="TWT37781.1"/>
    <property type="molecule type" value="Genomic_DNA"/>
</dbReference>
<keyword evidence="2" id="KW-0812">Transmembrane</keyword>
<protein>
    <submittedName>
        <fullName evidence="4">Ion channel</fullName>
    </submittedName>
</protein>
<name>A0A5C5VI38_9BACT</name>
<dbReference type="RefSeq" id="WP_146565089.1">
    <property type="nucleotide sequence ID" value="NZ_SIHJ01000001.1"/>
</dbReference>
<dbReference type="InterPro" id="IPR013099">
    <property type="entry name" value="K_chnl_dom"/>
</dbReference>
<dbReference type="SUPFAM" id="SSF81324">
    <property type="entry name" value="Voltage-gated potassium channels"/>
    <property type="match status" value="1"/>
</dbReference>
<keyword evidence="2" id="KW-0472">Membrane</keyword>
<dbReference type="Pfam" id="PF07885">
    <property type="entry name" value="Ion_trans_2"/>
    <property type="match status" value="1"/>
</dbReference>
<dbReference type="Gene3D" id="1.10.287.70">
    <property type="match status" value="1"/>
</dbReference>